<dbReference type="EMBL" id="CP071517">
    <property type="protein sequence ID" value="QSX74502.1"/>
    <property type="molecule type" value="Genomic_DNA"/>
</dbReference>
<keyword evidence="4" id="KW-1133">Transmembrane helix</keyword>
<gene>
    <name evidence="6" type="ORF">HIV01_015170</name>
</gene>
<dbReference type="Pfam" id="PF02518">
    <property type="entry name" value="HATPase_c"/>
    <property type="match status" value="1"/>
</dbReference>
<feature type="transmembrane region" description="Helical" evidence="4">
    <location>
        <begin position="50"/>
        <end position="71"/>
    </location>
</feature>
<dbReference type="Gene3D" id="3.30.565.10">
    <property type="entry name" value="Histidine kinase-like ATPase, C-terminal domain"/>
    <property type="match status" value="1"/>
</dbReference>
<evidence type="ECO:0000256" key="1">
    <source>
        <dbReference type="ARBA" id="ARBA00000085"/>
    </source>
</evidence>
<dbReference type="PRINTS" id="PR00344">
    <property type="entry name" value="BCTRLSENSOR"/>
</dbReference>
<evidence type="ECO:0000256" key="2">
    <source>
        <dbReference type="ARBA" id="ARBA00012438"/>
    </source>
</evidence>
<dbReference type="PANTHER" id="PTHR43065:SF42">
    <property type="entry name" value="TWO-COMPONENT SENSOR PPRA"/>
    <property type="match status" value="1"/>
</dbReference>
<dbReference type="CDD" id="cd00082">
    <property type="entry name" value="HisKA"/>
    <property type="match status" value="1"/>
</dbReference>
<accession>A0ABX7RC07</accession>
<proteinExistence type="predicted"/>
<dbReference type="SUPFAM" id="SSF55874">
    <property type="entry name" value="ATPase domain of HSP90 chaperone/DNA topoisomerase II/histidine kinase"/>
    <property type="match status" value="1"/>
</dbReference>
<name>A0ABX7RC07_9GAMM</name>
<sequence length="445" mass="48035">MHWLSDVPIDDPVDRRNAPVMQALFLFLGITVPAMWAFHIAYAGMPRGGLISLATSLVIATVQLACVALIRRGRFGLAVRLGLAAVLAGMVVETLDAGFREMSSRGDVEPFMVLAIAGLMLGRRALWAIFASLQVINASGFVVDLLRTEQVDASFANLLTAVAMQFVIAVIIDRAANALRETMAESDQRGRNLQLEMQAREKAQTRLIHAQKLEATGRLASGIAHDFGNILSLIRGYAGQRDRILDIERRDLQEAAIAKALDGIDTAAERGTAITRKLLSFSRHDLARVKVFDAAQAVVGMRPMLRQLFPASVRVELPDNLHAHPVRVDRSEFELMVINIAANARDAMPDGGTFRVDLATDASGGTRLLLSDTGHGMDAQTREKIFDPFFSTKTDSGGTGLGLAVIHDMILASGGEISVESVPGQGSVFHIRLPEVEPDSGSPEG</sequence>
<dbReference type="RefSeq" id="WP_200609233.1">
    <property type="nucleotide sequence ID" value="NZ_CP071517.1"/>
</dbReference>
<dbReference type="GO" id="GO:0016301">
    <property type="term" value="F:kinase activity"/>
    <property type="evidence" value="ECO:0007669"/>
    <property type="project" value="UniProtKB-KW"/>
</dbReference>
<keyword evidence="6" id="KW-0418">Kinase</keyword>
<comment type="catalytic activity">
    <reaction evidence="1">
        <text>ATP + protein L-histidine = ADP + protein N-phospho-L-histidine.</text>
        <dbReference type="EC" id="2.7.13.3"/>
    </reaction>
</comment>
<dbReference type="InterPro" id="IPR003594">
    <property type="entry name" value="HATPase_dom"/>
</dbReference>
<keyword evidence="4" id="KW-0812">Transmembrane</keyword>
<feature type="transmembrane region" description="Helical" evidence="4">
    <location>
        <begin position="153"/>
        <end position="172"/>
    </location>
</feature>
<evidence type="ECO:0000259" key="5">
    <source>
        <dbReference type="PROSITE" id="PS50109"/>
    </source>
</evidence>
<dbReference type="EC" id="2.7.13.3" evidence="2"/>
<dbReference type="InterPro" id="IPR003661">
    <property type="entry name" value="HisK_dim/P_dom"/>
</dbReference>
<keyword evidence="7" id="KW-1185">Reference proteome</keyword>
<dbReference type="Proteomes" id="UP000663400">
    <property type="component" value="Chromosome"/>
</dbReference>
<evidence type="ECO:0000313" key="6">
    <source>
        <dbReference type="EMBL" id="QSX74502.1"/>
    </source>
</evidence>
<dbReference type="InterPro" id="IPR036097">
    <property type="entry name" value="HisK_dim/P_sf"/>
</dbReference>
<dbReference type="InterPro" id="IPR005467">
    <property type="entry name" value="His_kinase_dom"/>
</dbReference>
<evidence type="ECO:0000313" key="7">
    <source>
        <dbReference type="Proteomes" id="UP000663400"/>
    </source>
</evidence>
<evidence type="ECO:0000256" key="4">
    <source>
        <dbReference type="SAM" id="Phobius"/>
    </source>
</evidence>
<feature type="transmembrane region" description="Helical" evidence="4">
    <location>
        <begin position="77"/>
        <end position="99"/>
    </location>
</feature>
<dbReference type="SMART" id="SM00387">
    <property type="entry name" value="HATPase_c"/>
    <property type="match status" value="1"/>
</dbReference>
<dbReference type="PANTHER" id="PTHR43065">
    <property type="entry name" value="SENSOR HISTIDINE KINASE"/>
    <property type="match status" value="1"/>
</dbReference>
<dbReference type="InterPro" id="IPR004358">
    <property type="entry name" value="Sig_transdc_His_kin-like_C"/>
</dbReference>
<dbReference type="InterPro" id="IPR036890">
    <property type="entry name" value="HATPase_C_sf"/>
</dbReference>
<dbReference type="SMART" id="SM00388">
    <property type="entry name" value="HisKA"/>
    <property type="match status" value="1"/>
</dbReference>
<reference evidence="6 7" key="1">
    <citation type="submission" date="2021-02" db="EMBL/GenBank/DDBJ databases">
        <title>Lysobacter arenosi sp. nov., isolated from soil of gangwondo yeongwol, south Korea.</title>
        <authorList>
            <person name="Kim K.R."/>
            <person name="Kim K.H."/>
            <person name="Jeon C.O."/>
        </authorList>
    </citation>
    <scope>NUCLEOTIDE SEQUENCE [LARGE SCALE GENOMIC DNA]</scope>
    <source>
        <strain evidence="6 7">R7</strain>
    </source>
</reference>
<keyword evidence="3" id="KW-0597">Phosphoprotein</keyword>
<feature type="transmembrane region" description="Helical" evidence="4">
    <location>
        <begin position="20"/>
        <end position="38"/>
    </location>
</feature>
<dbReference type="PROSITE" id="PS50109">
    <property type="entry name" value="HIS_KIN"/>
    <property type="match status" value="1"/>
</dbReference>
<keyword evidence="4" id="KW-0472">Membrane</keyword>
<dbReference type="Gene3D" id="1.10.287.130">
    <property type="match status" value="1"/>
</dbReference>
<organism evidence="6 7">
    <name type="scientific">Lysobacter arenosi</name>
    <dbReference type="NCBI Taxonomy" id="2795387"/>
    <lineage>
        <taxon>Bacteria</taxon>
        <taxon>Pseudomonadati</taxon>
        <taxon>Pseudomonadota</taxon>
        <taxon>Gammaproteobacteria</taxon>
        <taxon>Lysobacterales</taxon>
        <taxon>Lysobacteraceae</taxon>
        <taxon>Lysobacter</taxon>
    </lineage>
</organism>
<protein>
    <recommendedName>
        <fullName evidence="2">histidine kinase</fullName>
        <ecNumber evidence="2">2.7.13.3</ecNumber>
    </recommendedName>
</protein>
<dbReference type="SUPFAM" id="SSF47384">
    <property type="entry name" value="Homodimeric domain of signal transducing histidine kinase"/>
    <property type="match status" value="1"/>
</dbReference>
<keyword evidence="6" id="KW-0808">Transferase</keyword>
<feature type="domain" description="Histidine kinase" evidence="5">
    <location>
        <begin position="222"/>
        <end position="437"/>
    </location>
</feature>
<evidence type="ECO:0000256" key="3">
    <source>
        <dbReference type="ARBA" id="ARBA00022553"/>
    </source>
</evidence>